<organism evidence="1 2">
    <name type="scientific">Jimgerdemannia flammicorona</name>
    <dbReference type="NCBI Taxonomy" id="994334"/>
    <lineage>
        <taxon>Eukaryota</taxon>
        <taxon>Fungi</taxon>
        <taxon>Fungi incertae sedis</taxon>
        <taxon>Mucoromycota</taxon>
        <taxon>Mucoromycotina</taxon>
        <taxon>Endogonomycetes</taxon>
        <taxon>Endogonales</taxon>
        <taxon>Endogonaceae</taxon>
        <taxon>Jimgerdemannia</taxon>
    </lineage>
</organism>
<comment type="caution">
    <text evidence="1">The sequence shown here is derived from an EMBL/GenBank/DDBJ whole genome shotgun (WGS) entry which is preliminary data.</text>
</comment>
<keyword evidence="2" id="KW-1185">Reference proteome</keyword>
<evidence type="ECO:0000313" key="2">
    <source>
        <dbReference type="Proteomes" id="UP000268093"/>
    </source>
</evidence>
<evidence type="ECO:0000313" key="1">
    <source>
        <dbReference type="EMBL" id="RUP16261.1"/>
    </source>
</evidence>
<dbReference type="Proteomes" id="UP000268093">
    <property type="component" value="Unassembled WGS sequence"/>
</dbReference>
<proteinExistence type="predicted"/>
<gene>
    <name evidence="1" type="ORF">BC936DRAFT_139536</name>
</gene>
<dbReference type="EMBL" id="RBNI01015268">
    <property type="protein sequence ID" value="RUP16261.1"/>
    <property type="molecule type" value="Genomic_DNA"/>
</dbReference>
<sequence length="71" mass="8255">MQCSLETITLIHYQELPIKHLNEPIQRYIFLVVVGEKWLDGNAQCLVKEIVDDVFEACAGNRTRKVRKRLA</sequence>
<reference evidence="1 2" key="1">
    <citation type="journal article" date="2018" name="New Phytol.">
        <title>Phylogenomics of Endogonaceae and evolution of mycorrhizas within Mucoromycota.</title>
        <authorList>
            <person name="Chang Y."/>
            <person name="Desiro A."/>
            <person name="Na H."/>
            <person name="Sandor L."/>
            <person name="Lipzen A."/>
            <person name="Clum A."/>
            <person name="Barry K."/>
            <person name="Grigoriev I.V."/>
            <person name="Martin F.M."/>
            <person name="Stajich J.E."/>
            <person name="Smith M.E."/>
            <person name="Bonito G."/>
            <person name="Spatafora J.W."/>
        </authorList>
    </citation>
    <scope>NUCLEOTIDE SEQUENCE [LARGE SCALE GENOMIC DNA]</scope>
    <source>
        <strain evidence="1 2">GMNB39</strain>
    </source>
</reference>
<dbReference type="AlphaFoldDB" id="A0A433B9Q4"/>
<protein>
    <submittedName>
        <fullName evidence="1">Uncharacterized protein</fullName>
    </submittedName>
</protein>
<name>A0A433B9Q4_9FUNG</name>
<accession>A0A433B9Q4</accession>